<comment type="caution">
    <text evidence="1">The sequence shown here is derived from an EMBL/GenBank/DDBJ whole genome shotgun (WGS) entry which is preliminary data.</text>
</comment>
<evidence type="ECO:0000313" key="1">
    <source>
        <dbReference type="EMBL" id="MCI07194.1"/>
    </source>
</evidence>
<evidence type="ECO:0000313" key="2">
    <source>
        <dbReference type="Proteomes" id="UP000265520"/>
    </source>
</evidence>
<organism evidence="1 2">
    <name type="scientific">Trifolium medium</name>
    <dbReference type="NCBI Taxonomy" id="97028"/>
    <lineage>
        <taxon>Eukaryota</taxon>
        <taxon>Viridiplantae</taxon>
        <taxon>Streptophyta</taxon>
        <taxon>Embryophyta</taxon>
        <taxon>Tracheophyta</taxon>
        <taxon>Spermatophyta</taxon>
        <taxon>Magnoliopsida</taxon>
        <taxon>eudicotyledons</taxon>
        <taxon>Gunneridae</taxon>
        <taxon>Pentapetalae</taxon>
        <taxon>rosids</taxon>
        <taxon>fabids</taxon>
        <taxon>Fabales</taxon>
        <taxon>Fabaceae</taxon>
        <taxon>Papilionoideae</taxon>
        <taxon>50 kb inversion clade</taxon>
        <taxon>NPAAA clade</taxon>
        <taxon>Hologalegina</taxon>
        <taxon>IRL clade</taxon>
        <taxon>Trifolieae</taxon>
        <taxon>Trifolium</taxon>
    </lineage>
</organism>
<dbReference type="Gene3D" id="3.30.1330.10">
    <property type="entry name" value="PurM-like, N-terminal domain"/>
    <property type="match status" value="1"/>
</dbReference>
<name>A0A392P622_9FABA</name>
<dbReference type="GO" id="GO:0016874">
    <property type="term" value="F:ligase activity"/>
    <property type="evidence" value="ECO:0007669"/>
    <property type="project" value="UniProtKB-KW"/>
</dbReference>
<dbReference type="Proteomes" id="UP000265520">
    <property type="component" value="Unassembled WGS sequence"/>
</dbReference>
<protein>
    <submittedName>
        <fullName evidence="1">Phosphoribosylformylglycinamidine cyclo-ligase</fullName>
    </submittedName>
</protein>
<reference evidence="1 2" key="1">
    <citation type="journal article" date="2018" name="Front. Plant Sci.">
        <title>Red Clover (Trifolium pratense) and Zigzag Clover (T. medium) - A Picture of Genomic Similarities and Differences.</title>
        <authorList>
            <person name="Dluhosova J."/>
            <person name="Istvanek J."/>
            <person name="Nedelnik J."/>
            <person name="Repkova J."/>
        </authorList>
    </citation>
    <scope>NUCLEOTIDE SEQUENCE [LARGE SCALE GENOMIC DNA]</scope>
    <source>
        <strain evidence="1">10/8</strain>
        <strain evidence="2">cv. 10/8</strain>
        <tissue evidence="1">Leaf</tissue>
    </source>
</reference>
<dbReference type="AlphaFoldDB" id="A0A392P622"/>
<feature type="non-terminal residue" evidence="1">
    <location>
        <position position="1"/>
    </location>
</feature>
<sequence>RVVAVRAEGQGLTYKDAGVDIDAGSELVRRIAKMAPGIGGFGGLFPLGSVWIDLLNKFLC</sequence>
<keyword evidence="2" id="KW-1185">Reference proteome</keyword>
<dbReference type="EMBL" id="LXQA010206070">
    <property type="protein sequence ID" value="MCI33641.1"/>
    <property type="molecule type" value="Genomic_DNA"/>
</dbReference>
<keyword evidence="1" id="KW-0436">Ligase</keyword>
<accession>A0A392P622</accession>
<proteinExistence type="predicted"/>
<dbReference type="InterPro" id="IPR036921">
    <property type="entry name" value="PurM-like_N_sf"/>
</dbReference>
<dbReference type="EMBL" id="LXQA010064516">
    <property type="protein sequence ID" value="MCI07194.1"/>
    <property type="molecule type" value="Genomic_DNA"/>
</dbReference>